<sequence>MIARFDTWERASFFALEMQAEGRHAVILDQAMGLMWGPLAVGGVRVAVSDIVLNDDGEWPEIEAGNSEAANLARGLITALALMGPLLLLVKFAMENERPTRSRSGEMDLQSLLTAMAGCGVIIVLLSPLMPAFTRFLRDDSREASWWTRAIVAAHVILMEFCMTRS</sequence>
<dbReference type="RefSeq" id="WP_264499837.1">
    <property type="nucleotide sequence ID" value="NZ_JAPDDS010000002.1"/>
</dbReference>
<accession>A0ABT3FK05</accession>
<dbReference type="EMBL" id="JAPDDS010000002">
    <property type="protein sequence ID" value="MCW1883876.1"/>
    <property type="molecule type" value="Genomic_DNA"/>
</dbReference>
<evidence type="ECO:0000313" key="2">
    <source>
        <dbReference type="EMBL" id="MCW1883876.1"/>
    </source>
</evidence>
<evidence type="ECO:0000256" key="1">
    <source>
        <dbReference type="SAM" id="Phobius"/>
    </source>
</evidence>
<keyword evidence="1" id="KW-0472">Membrane</keyword>
<name>A0ABT3FK05_9BACT</name>
<feature type="transmembrane region" description="Helical" evidence="1">
    <location>
        <begin position="72"/>
        <end position="90"/>
    </location>
</feature>
<keyword evidence="1" id="KW-1133">Transmembrane helix</keyword>
<feature type="transmembrane region" description="Helical" evidence="1">
    <location>
        <begin position="111"/>
        <end position="134"/>
    </location>
</feature>
<proteinExistence type="predicted"/>
<keyword evidence="1" id="KW-0812">Transmembrane</keyword>
<organism evidence="2 3">
    <name type="scientific">Luteolibacter flavescens</name>
    <dbReference type="NCBI Taxonomy" id="1859460"/>
    <lineage>
        <taxon>Bacteria</taxon>
        <taxon>Pseudomonadati</taxon>
        <taxon>Verrucomicrobiota</taxon>
        <taxon>Verrucomicrobiia</taxon>
        <taxon>Verrucomicrobiales</taxon>
        <taxon>Verrucomicrobiaceae</taxon>
        <taxon>Luteolibacter</taxon>
    </lineage>
</organism>
<evidence type="ECO:0000313" key="3">
    <source>
        <dbReference type="Proteomes" id="UP001207930"/>
    </source>
</evidence>
<protein>
    <submittedName>
        <fullName evidence="2">Uncharacterized protein</fullName>
    </submittedName>
</protein>
<dbReference type="Proteomes" id="UP001207930">
    <property type="component" value="Unassembled WGS sequence"/>
</dbReference>
<keyword evidence="3" id="KW-1185">Reference proteome</keyword>
<gene>
    <name evidence="2" type="ORF">OKA04_04000</name>
</gene>
<reference evidence="2 3" key="1">
    <citation type="submission" date="2022-10" db="EMBL/GenBank/DDBJ databases">
        <title>Luteolibacter flavescens strain MCCC 1K03193, whole genome shotgun sequencing project.</title>
        <authorList>
            <person name="Zhao G."/>
            <person name="Shen L."/>
        </authorList>
    </citation>
    <scope>NUCLEOTIDE SEQUENCE [LARGE SCALE GENOMIC DNA]</scope>
    <source>
        <strain evidence="2 3">MCCC 1K03193</strain>
    </source>
</reference>
<comment type="caution">
    <text evidence="2">The sequence shown here is derived from an EMBL/GenBank/DDBJ whole genome shotgun (WGS) entry which is preliminary data.</text>
</comment>